<keyword evidence="7" id="KW-0496">Mitochondrion</keyword>
<dbReference type="STRING" id="6832.A0A553P862"/>
<feature type="non-terminal residue" evidence="11">
    <location>
        <position position="321"/>
    </location>
</feature>
<dbReference type="PANTHER" id="PTHR10780:SF18">
    <property type="entry name" value="LD43650P"/>
    <property type="match status" value="1"/>
</dbReference>
<evidence type="ECO:0000256" key="7">
    <source>
        <dbReference type="ARBA" id="ARBA00023128"/>
    </source>
</evidence>
<comment type="subcellular location">
    <subcellularLocation>
        <location evidence="1">Mitochondrion outer membrane</location>
        <topology evidence="1">Multi-pass membrane protein</topology>
    </subcellularLocation>
</comment>
<gene>
    <name evidence="11" type="ORF">TCAL_06032</name>
</gene>
<evidence type="ECO:0000313" key="12">
    <source>
        <dbReference type="Proteomes" id="UP000318571"/>
    </source>
</evidence>
<dbReference type="AlphaFoldDB" id="A0A553P862"/>
<dbReference type="Pfam" id="PF00153">
    <property type="entry name" value="Mito_carr"/>
    <property type="match status" value="2"/>
</dbReference>
<keyword evidence="4" id="KW-0677">Repeat</keyword>
<protein>
    <recommendedName>
        <fullName evidence="13">Mitochondrial carrier homolog 2</fullName>
    </recommendedName>
</protein>
<keyword evidence="3 9" id="KW-0812">Transmembrane</keyword>
<dbReference type="SUPFAM" id="SSF103506">
    <property type="entry name" value="Mitochondrial carrier"/>
    <property type="match status" value="1"/>
</dbReference>
<evidence type="ECO:0000256" key="6">
    <source>
        <dbReference type="ARBA" id="ARBA00022989"/>
    </source>
</evidence>
<dbReference type="Gene3D" id="1.50.40.10">
    <property type="entry name" value="Mitochondrial carrier domain"/>
    <property type="match status" value="1"/>
</dbReference>
<accession>A0A553P862</accession>
<feature type="repeat" description="Solcar" evidence="9">
    <location>
        <begin position="17"/>
        <end position="111"/>
    </location>
</feature>
<dbReference type="OMA" id="TSHEMVM"/>
<dbReference type="InterPro" id="IPR023395">
    <property type="entry name" value="MCP_dom_sf"/>
</dbReference>
<dbReference type="PANTHER" id="PTHR10780">
    <property type="entry name" value="MITOCHONDRIAL CARRIER HOMOLOG"/>
    <property type="match status" value="1"/>
</dbReference>
<evidence type="ECO:0000256" key="9">
    <source>
        <dbReference type="PROSITE-ProRule" id="PRU00282"/>
    </source>
</evidence>
<evidence type="ECO:0000256" key="4">
    <source>
        <dbReference type="ARBA" id="ARBA00022737"/>
    </source>
</evidence>
<keyword evidence="10" id="KW-0813">Transport</keyword>
<feature type="repeat" description="Solcar" evidence="9">
    <location>
        <begin position="132"/>
        <end position="220"/>
    </location>
</feature>
<reference evidence="11 12" key="1">
    <citation type="journal article" date="2018" name="Nat. Ecol. Evol.">
        <title>Genomic signatures of mitonuclear coevolution across populations of Tigriopus californicus.</title>
        <authorList>
            <person name="Barreto F.S."/>
            <person name="Watson E.T."/>
            <person name="Lima T.G."/>
            <person name="Willett C.S."/>
            <person name="Edmands S."/>
            <person name="Li W."/>
            <person name="Burton R.S."/>
        </authorList>
    </citation>
    <scope>NUCLEOTIDE SEQUENCE [LARGE SCALE GENOMIC DNA]</scope>
    <source>
        <strain evidence="11 12">San Diego</strain>
    </source>
</reference>
<dbReference type="GO" id="GO:0005741">
    <property type="term" value="C:mitochondrial outer membrane"/>
    <property type="evidence" value="ECO:0007669"/>
    <property type="project" value="UniProtKB-SubCell"/>
</dbReference>
<dbReference type="InterPro" id="IPR018108">
    <property type="entry name" value="MCP_transmembrane"/>
</dbReference>
<dbReference type="Proteomes" id="UP000318571">
    <property type="component" value="Chromosome 3"/>
</dbReference>
<dbReference type="EMBL" id="VCGU01000007">
    <property type="protein sequence ID" value="TRY73867.1"/>
    <property type="molecule type" value="Genomic_DNA"/>
</dbReference>
<evidence type="ECO:0000256" key="2">
    <source>
        <dbReference type="ARBA" id="ARBA00006375"/>
    </source>
</evidence>
<dbReference type="PROSITE" id="PS50920">
    <property type="entry name" value="SOLCAR"/>
    <property type="match status" value="2"/>
</dbReference>
<proteinExistence type="inferred from homology"/>
<evidence type="ECO:0000256" key="1">
    <source>
        <dbReference type="ARBA" id="ARBA00004374"/>
    </source>
</evidence>
<name>A0A553P862_TIGCA</name>
<keyword evidence="12" id="KW-1185">Reference proteome</keyword>
<evidence type="ECO:0008006" key="13">
    <source>
        <dbReference type="Google" id="ProtNLM"/>
    </source>
</evidence>
<evidence type="ECO:0000313" key="11">
    <source>
        <dbReference type="EMBL" id="TRY73867.1"/>
    </source>
</evidence>
<evidence type="ECO:0000256" key="5">
    <source>
        <dbReference type="ARBA" id="ARBA00022787"/>
    </source>
</evidence>
<keyword evidence="8 9" id="KW-0472">Membrane</keyword>
<evidence type="ECO:0000256" key="10">
    <source>
        <dbReference type="RuleBase" id="RU000488"/>
    </source>
</evidence>
<evidence type="ECO:0000256" key="3">
    <source>
        <dbReference type="ARBA" id="ARBA00022692"/>
    </source>
</evidence>
<organism evidence="11 12">
    <name type="scientific">Tigriopus californicus</name>
    <name type="common">Marine copepod</name>
    <dbReference type="NCBI Taxonomy" id="6832"/>
    <lineage>
        <taxon>Eukaryota</taxon>
        <taxon>Metazoa</taxon>
        <taxon>Ecdysozoa</taxon>
        <taxon>Arthropoda</taxon>
        <taxon>Crustacea</taxon>
        <taxon>Multicrustacea</taxon>
        <taxon>Hexanauplia</taxon>
        <taxon>Copepoda</taxon>
        <taxon>Harpacticoida</taxon>
        <taxon>Harpacticidae</taxon>
        <taxon>Tigriopus</taxon>
    </lineage>
</organism>
<comment type="caution">
    <text evidence="11">The sequence shown here is derived from an EMBL/GenBank/DDBJ whole genome shotgun (WGS) entry which is preliminary data.</text>
</comment>
<comment type="similarity">
    <text evidence="2 10">Belongs to the mitochondrial carrier (TC 2.A.29) family.</text>
</comment>
<evidence type="ECO:0000256" key="8">
    <source>
        <dbReference type="ARBA" id="ARBA00023136"/>
    </source>
</evidence>
<keyword evidence="5" id="KW-1000">Mitochondrion outer membrane</keyword>
<keyword evidence="6" id="KW-1133">Transmembrane helix</keyword>
<sequence length="321" mass="36108">MSVAAEESDWPASFHDPYVHAALKAGVVALLHPMDYAKTLIQLGHEPLKPVNTTTFLGHPKLMYPSIFAYIGHIRRRDGLVGLYAGLGPRVVSMGLSAFTGEYFAQRWPALPTVDEEEKKKGRPLSEQELQDRLVQTIWRDATLKVTCSLVTHPLQVMAVRTMAQFVGHESKYKGLMNAFYEVISENGFIGFWAGWVPRAIGEVCMVAISYSMTYAINKYILSDKEMQKLTGHVSEFLTSSLVYPFTVVSNVMIVSKSGLAAGYPPFMPLYSDWLDCFRHLNSQKQLKRGSKMIFRYYTGPQQIVGNKVFPVDANMFMSKN</sequence>